<dbReference type="AlphaFoldDB" id="A0A9D4PSQ4"/>
<keyword evidence="1" id="KW-0812">Transmembrane</keyword>
<evidence type="ECO:0000313" key="3">
    <source>
        <dbReference type="Proteomes" id="UP000821837"/>
    </source>
</evidence>
<keyword evidence="1" id="KW-1133">Transmembrane helix</keyword>
<organism evidence="2 3">
    <name type="scientific">Rhipicephalus sanguineus</name>
    <name type="common">Brown dog tick</name>
    <name type="synonym">Ixodes sanguineus</name>
    <dbReference type="NCBI Taxonomy" id="34632"/>
    <lineage>
        <taxon>Eukaryota</taxon>
        <taxon>Metazoa</taxon>
        <taxon>Ecdysozoa</taxon>
        <taxon>Arthropoda</taxon>
        <taxon>Chelicerata</taxon>
        <taxon>Arachnida</taxon>
        <taxon>Acari</taxon>
        <taxon>Parasitiformes</taxon>
        <taxon>Ixodida</taxon>
        <taxon>Ixodoidea</taxon>
        <taxon>Ixodidae</taxon>
        <taxon>Rhipicephalinae</taxon>
        <taxon>Rhipicephalus</taxon>
        <taxon>Rhipicephalus</taxon>
    </lineage>
</organism>
<dbReference type="GO" id="GO:0005615">
    <property type="term" value="C:extracellular space"/>
    <property type="evidence" value="ECO:0007669"/>
    <property type="project" value="TreeGrafter"/>
</dbReference>
<dbReference type="SUPFAM" id="SSF53649">
    <property type="entry name" value="Alkaline phosphatase-like"/>
    <property type="match status" value="1"/>
</dbReference>
<dbReference type="CDD" id="cd16021">
    <property type="entry name" value="ALP_like"/>
    <property type="match status" value="1"/>
</dbReference>
<feature type="transmembrane region" description="Helical" evidence="1">
    <location>
        <begin position="30"/>
        <end position="47"/>
    </location>
</feature>
<evidence type="ECO:0000256" key="1">
    <source>
        <dbReference type="SAM" id="Phobius"/>
    </source>
</evidence>
<keyword evidence="1" id="KW-0472">Membrane</keyword>
<protein>
    <submittedName>
        <fullName evidence="2">Uncharacterized protein</fullName>
    </submittedName>
</protein>
<reference evidence="2" key="1">
    <citation type="journal article" date="2020" name="Cell">
        <title>Large-Scale Comparative Analyses of Tick Genomes Elucidate Their Genetic Diversity and Vector Capacities.</title>
        <authorList>
            <consortium name="Tick Genome and Microbiome Consortium (TIGMIC)"/>
            <person name="Jia N."/>
            <person name="Wang J."/>
            <person name="Shi W."/>
            <person name="Du L."/>
            <person name="Sun Y."/>
            <person name="Zhan W."/>
            <person name="Jiang J.F."/>
            <person name="Wang Q."/>
            <person name="Zhang B."/>
            <person name="Ji P."/>
            <person name="Bell-Sakyi L."/>
            <person name="Cui X.M."/>
            <person name="Yuan T.T."/>
            <person name="Jiang B.G."/>
            <person name="Yang W.F."/>
            <person name="Lam T.T."/>
            <person name="Chang Q.C."/>
            <person name="Ding S.J."/>
            <person name="Wang X.J."/>
            <person name="Zhu J.G."/>
            <person name="Ruan X.D."/>
            <person name="Zhao L."/>
            <person name="Wei J.T."/>
            <person name="Ye R.Z."/>
            <person name="Que T.C."/>
            <person name="Du C.H."/>
            <person name="Zhou Y.H."/>
            <person name="Cheng J.X."/>
            <person name="Dai P.F."/>
            <person name="Guo W.B."/>
            <person name="Han X.H."/>
            <person name="Huang E.J."/>
            <person name="Li L.F."/>
            <person name="Wei W."/>
            <person name="Gao Y.C."/>
            <person name="Liu J.Z."/>
            <person name="Shao H.Z."/>
            <person name="Wang X."/>
            <person name="Wang C.C."/>
            <person name="Yang T.C."/>
            <person name="Huo Q.B."/>
            <person name="Li W."/>
            <person name="Chen H.Y."/>
            <person name="Chen S.E."/>
            <person name="Zhou L.G."/>
            <person name="Ni X.B."/>
            <person name="Tian J.H."/>
            <person name="Sheng Y."/>
            <person name="Liu T."/>
            <person name="Pan Y.S."/>
            <person name="Xia L.Y."/>
            <person name="Li J."/>
            <person name="Zhao F."/>
            <person name="Cao W.C."/>
        </authorList>
    </citation>
    <scope>NUCLEOTIDE SEQUENCE</scope>
    <source>
        <strain evidence="2">Rsan-2018</strain>
    </source>
</reference>
<reference evidence="2" key="2">
    <citation type="submission" date="2021-09" db="EMBL/GenBank/DDBJ databases">
        <authorList>
            <person name="Jia N."/>
            <person name="Wang J."/>
            <person name="Shi W."/>
            <person name="Du L."/>
            <person name="Sun Y."/>
            <person name="Zhan W."/>
            <person name="Jiang J."/>
            <person name="Wang Q."/>
            <person name="Zhang B."/>
            <person name="Ji P."/>
            <person name="Sakyi L.B."/>
            <person name="Cui X."/>
            <person name="Yuan T."/>
            <person name="Jiang B."/>
            <person name="Yang W."/>
            <person name="Lam T.T.-Y."/>
            <person name="Chang Q."/>
            <person name="Ding S."/>
            <person name="Wang X."/>
            <person name="Zhu J."/>
            <person name="Ruan X."/>
            <person name="Zhao L."/>
            <person name="Wei J."/>
            <person name="Que T."/>
            <person name="Du C."/>
            <person name="Cheng J."/>
            <person name="Dai P."/>
            <person name="Han X."/>
            <person name="Huang E."/>
            <person name="Gao Y."/>
            <person name="Liu J."/>
            <person name="Shao H."/>
            <person name="Ye R."/>
            <person name="Li L."/>
            <person name="Wei W."/>
            <person name="Wang X."/>
            <person name="Wang C."/>
            <person name="Huo Q."/>
            <person name="Li W."/>
            <person name="Guo W."/>
            <person name="Chen H."/>
            <person name="Chen S."/>
            <person name="Zhou L."/>
            <person name="Zhou L."/>
            <person name="Ni X."/>
            <person name="Tian J."/>
            <person name="Zhou Y."/>
            <person name="Sheng Y."/>
            <person name="Liu T."/>
            <person name="Pan Y."/>
            <person name="Xia L."/>
            <person name="Li J."/>
            <person name="Zhao F."/>
            <person name="Cao W."/>
        </authorList>
    </citation>
    <scope>NUCLEOTIDE SEQUENCE</scope>
    <source>
        <strain evidence="2">Rsan-2018</strain>
        <tissue evidence="2">Larvae</tissue>
    </source>
</reference>
<gene>
    <name evidence="2" type="ORF">HPB52_021462</name>
</gene>
<dbReference type="PANTHER" id="PTHR10974">
    <property type="entry name" value="FI08016P-RELATED"/>
    <property type="match status" value="1"/>
</dbReference>
<dbReference type="Pfam" id="PF02995">
    <property type="entry name" value="DUF229"/>
    <property type="match status" value="2"/>
</dbReference>
<accession>A0A9D4PSQ4</accession>
<dbReference type="InterPro" id="IPR004245">
    <property type="entry name" value="DUF229"/>
</dbReference>
<proteinExistence type="predicted"/>
<dbReference type="InterPro" id="IPR017850">
    <property type="entry name" value="Alkaline_phosphatase_core_sf"/>
</dbReference>
<name>A0A9D4PSQ4_RHISA</name>
<dbReference type="EMBL" id="JABSTV010001251">
    <property type="protein sequence ID" value="KAH7952322.1"/>
    <property type="molecule type" value="Genomic_DNA"/>
</dbReference>
<dbReference type="Proteomes" id="UP000821837">
    <property type="component" value="Chromosome 5"/>
</dbReference>
<comment type="caution">
    <text evidence="2">The sequence shown here is derived from an EMBL/GenBank/DDBJ whole genome shotgun (WGS) entry which is preliminary data.</text>
</comment>
<evidence type="ECO:0000313" key="2">
    <source>
        <dbReference type="EMBL" id="KAH7952322.1"/>
    </source>
</evidence>
<keyword evidence="3" id="KW-1185">Reference proteome</keyword>
<dbReference type="PANTHER" id="PTHR10974:SF1">
    <property type="entry name" value="FI08016P-RELATED"/>
    <property type="match status" value="1"/>
</dbReference>
<sequence length="632" mass="71657">MIAGKTRTPAGASERDGCRAFPVSLRSKKALVAALIVFNLVAVYTFGPELGLKVTQASDIEKRFVIFTKQSDTCVPVSNGTVIMFEFIRLLCSDSEGALVYRNFHAFVIRKPEVEARCARSLGHQPTDGANGGDFVITPPKRGKFAYSVLLVGADSLSRNNMKRSHNKTVKYLESRMQAVWLNGMNALGENTMANVVPLLTGQHIREIDRSCRKSEDEFWDNCTFIWTMFANAGYRTLYAEDNTEISTFNYLKPGFREQPTDYYIRPFLVPFENEMGYLKPMNCYTCVGPYHVAEVVLNYTRDFAITFRNEPYFAFTWVNALTHDAASTTWGGDEIFLKFFEASATYHMLRDSCFEGQIVIVKSNEVQFVFLLLGNRQVLLAKCCHQRHNVFSICFCSEILTSGTCGREQSLYEGGHLNKTIVVFLSDHGMRWHGIRQTFAGLLEGRLPGYLWYLPRELTRRHPQLLQMLKKNAHRLTTPLDVYATLRGVLEDFKLLDAPSTQPFLVAKAVIRDINRILKPYAQRCARLSLQRVESAYAHTVEDPKESVSYQPLWYERFFPLGWSSDVREYTVSLVTTPGGAMFEATARVFDGAVTVMGEVLRTSLYGNSSHCVPTMPYRKFCYCLQPASPS</sequence>